<dbReference type="PANTHER" id="PTHR30404">
    <property type="entry name" value="N-ACETYLMURAMOYL-L-ALANINE AMIDASE"/>
    <property type="match status" value="1"/>
</dbReference>
<dbReference type="GO" id="GO:0042834">
    <property type="term" value="F:peptidoglycan binding"/>
    <property type="evidence" value="ECO:0007669"/>
    <property type="project" value="InterPro"/>
</dbReference>
<dbReference type="InterPro" id="IPR007730">
    <property type="entry name" value="SPOR-like_dom"/>
</dbReference>
<dbReference type="CDD" id="cd02696">
    <property type="entry name" value="MurNAc-LAA"/>
    <property type="match status" value="1"/>
</dbReference>
<evidence type="ECO:0000259" key="2">
    <source>
        <dbReference type="SMART" id="SM00646"/>
    </source>
</evidence>
<dbReference type="EMBL" id="BOPZ01000023">
    <property type="protein sequence ID" value="GIM29834.1"/>
    <property type="molecule type" value="Genomic_DNA"/>
</dbReference>
<dbReference type="Pfam" id="PF05036">
    <property type="entry name" value="SPOR"/>
    <property type="match status" value="1"/>
</dbReference>
<protein>
    <recommendedName>
        <fullName evidence="2">MurNAc-LAA domain-containing protein</fullName>
    </recommendedName>
</protein>
<feature type="domain" description="MurNAc-LAA" evidence="2">
    <location>
        <begin position="63"/>
        <end position="174"/>
    </location>
</feature>
<dbReference type="SUPFAM" id="SSF110997">
    <property type="entry name" value="Sporulation related repeat"/>
    <property type="match status" value="1"/>
</dbReference>
<evidence type="ECO:0000313" key="3">
    <source>
        <dbReference type="EMBL" id="GIM29834.1"/>
    </source>
</evidence>
<sequence length="239" mass="26392">MAKWMGDPGHGGYDPGAVGPTGLEESQVVLKVMKRWKEIMEAAGEEVRLTRKDDAFIGLSERARLANEWGATYFVSKHENSCYTESVVGTEVFAFSSGGHGEKLANCVLDDLIWAGQVSNSRGVKFVNFAVLRETNMPAILIEGDFISNRGAESKMRTDEWIEAEARAIARGCLRYIGKDLPQPKTTPAPQPAKPSKPIENNTYFRVVVGSCKERGNAEEVQRKLKQAGFDSFLVAFEK</sequence>
<dbReference type="GO" id="GO:0009253">
    <property type="term" value="P:peptidoglycan catabolic process"/>
    <property type="evidence" value="ECO:0007669"/>
    <property type="project" value="InterPro"/>
</dbReference>
<reference evidence="3" key="1">
    <citation type="submission" date="2021-03" db="EMBL/GenBank/DDBJ databases">
        <title>Taxonomic study of Clostridium polyendosporum from meadow-gley soil under rice.</title>
        <authorList>
            <person name="Kobayashi H."/>
            <person name="Tanizawa Y."/>
            <person name="Yagura M."/>
        </authorList>
    </citation>
    <scope>NUCLEOTIDE SEQUENCE</scope>
    <source>
        <strain evidence="3">JCM 30710</strain>
    </source>
</reference>
<evidence type="ECO:0000313" key="4">
    <source>
        <dbReference type="Proteomes" id="UP000679179"/>
    </source>
</evidence>
<organism evidence="3 4">
    <name type="scientific">Clostridium polyendosporum</name>
    <dbReference type="NCBI Taxonomy" id="69208"/>
    <lineage>
        <taxon>Bacteria</taxon>
        <taxon>Bacillati</taxon>
        <taxon>Bacillota</taxon>
        <taxon>Clostridia</taxon>
        <taxon>Eubacteriales</taxon>
        <taxon>Clostridiaceae</taxon>
        <taxon>Clostridium</taxon>
    </lineage>
</organism>
<dbReference type="SMART" id="SM00646">
    <property type="entry name" value="Ami_3"/>
    <property type="match status" value="1"/>
</dbReference>
<proteinExistence type="predicted"/>
<dbReference type="InterPro" id="IPR050695">
    <property type="entry name" value="N-acetylmuramoyl_amidase_3"/>
</dbReference>
<dbReference type="InterPro" id="IPR036680">
    <property type="entry name" value="SPOR-like_sf"/>
</dbReference>
<keyword evidence="1" id="KW-0378">Hydrolase</keyword>
<accession>A0A919VF33</accession>
<name>A0A919VF33_9CLOT</name>
<evidence type="ECO:0000256" key="1">
    <source>
        <dbReference type="ARBA" id="ARBA00022801"/>
    </source>
</evidence>
<dbReference type="Pfam" id="PF01520">
    <property type="entry name" value="Amidase_3"/>
    <property type="match status" value="1"/>
</dbReference>
<dbReference type="Proteomes" id="UP000679179">
    <property type="component" value="Unassembled WGS sequence"/>
</dbReference>
<gene>
    <name evidence="3" type="ORF">CPJCM30710_25000</name>
</gene>
<dbReference type="AlphaFoldDB" id="A0A919VF33"/>
<keyword evidence="4" id="KW-1185">Reference proteome</keyword>
<comment type="caution">
    <text evidence="3">The sequence shown here is derived from an EMBL/GenBank/DDBJ whole genome shotgun (WGS) entry which is preliminary data.</text>
</comment>
<dbReference type="RefSeq" id="WP_212904522.1">
    <property type="nucleotide sequence ID" value="NZ_BOPZ01000023.1"/>
</dbReference>
<dbReference type="InterPro" id="IPR002508">
    <property type="entry name" value="MurNAc-LAA_cat"/>
</dbReference>
<dbReference type="GO" id="GO:0008745">
    <property type="term" value="F:N-acetylmuramoyl-L-alanine amidase activity"/>
    <property type="evidence" value="ECO:0007669"/>
    <property type="project" value="InterPro"/>
</dbReference>
<dbReference type="PANTHER" id="PTHR30404:SF0">
    <property type="entry name" value="N-ACETYLMURAMOYL-L-ALANINE AMIDASE AMIC"/>
    <property type="match status" value="1"/>
</dbReference>
<dbReference type="Gene3D" id="3.40.630.40">
    <property type="entry name" value="Zn-dependent exopeptidases"/>
    <property type="match status" value="1"/>
</dbReference>
<dbReference type="SUPFAM" id="SSF53187">
    <property type="entry name" value="Zn-dependent exopeptidases"/>
    <property type="match status" value="1"/>
</dbReference>
<dbReference type="GO" id="GO:0030288">
    <property type="term" value="C:outer membrane-bounded periplasmic space"/>
    <property type="evidence" value="ECO:0007669"/>
    <property type="project" value="TreeGrafter"/>
</dbReference>
<dbReference type="Gene3D" id="3.30.70.1070">
    <property type="entry name" value="Sporulation related repeat"/>
    <property type="match status" value="1"/>
</dbReference>